<dbReference type="RefSeq" id="WP_049989372.1">
    <property type="nucleotide sequence ID" value="NZ_FOIS01000004.1"/>
</dbReference>
<dbReference type="PANTHER" id="PTHR23521:SF2">
    <property type="entry name" value="TRANSPORTER MFS SUPERFAMILY"/>
    <property type="match status" value="1"/>
</dbReference>
<gene>
    <name evidence="3" type="ORF">SAMN05216285_3637</name>
</gene>
<dbReference type="AlphaFoldDB" id="A0A1I0QJ29"/>
<feature type="transmembrane region" description="Helical" evidence="1">
    <location>
        <begin position="147"/>
        <end position="167"/>
    </location>
</feature>
<dbReference type="InterPro" id="IPR011701">
    <property type="entry name" value="MFS"/>
</dbReference>
<dbReference type="PANTHER" id="PTHR23521">
    <property type="entry name" value="TRANSPORTER MFS SUPERFAMILY"/>
    <property type="match status" value="1"/>
</dbReference>
<feature type="transmembrane region" description="Helical" evidence="1">
    <location>
        <begin position="54"/>
        <end position="73"/>
    </location>
</feature>
<dbReference type="Pfam" id="PF07690">
    <property type="entry name" value="MFS_1"/>
    <property type="match status" value="2"/>
</dbReference>
<proteinExistence type="predicted"/>
<name>A0A1I0QJ29_9EURY</name>
<dbReference type="STRING" id="1202768.SAMN05216285_3637"/>
<feature type="transmembrane region" description="Helical" evidence="1">
    <location>
        <begin position="250"/>
        <end position="271"/>
    </location>
</feature>
<dbReference type="Gene3D" id="1.20.1250.20">
    <property type="entry name" value="MFS general substrate transporter like domains"/>
    <property type="match status" value="2"/>
</dbReference>
<feature type="transmembrane region" description="Helical" evidence="1">
    <location>
        <begin position="283"/>
        <end position="303"/>
    </location>
</feature>
<evidence type="ECO:0000256" key="1">
    <source>
        <dbReference type="SAM" id="Phobius"/>
    </source>
</evidence>
<keyword evidence="1" id="KW-0472">Membrane</keyword>
<evidence type="ECO:0000313" key="4">
    <source>
        <dbReference type="Proteomes" id="UP000183275"/>
    </source>
</evidence>
<feature type="transmembrane region" description="Helical" evidence="1">
    <location>
        <begin position="85"/>
        <end position="108"/>
    </location>
</feature>
<dbReference type="eggNOG" id="arCOG00130">
    <property type="taxonomic scope" value="Archaea"/>
</dbReference>
<evidence type="ECO:0000313" key="3">
    <source>
        <dbReference type="EMBL" id="SEW27022.1"/>
    </source>
</evidence>
<accession>A0A1I0QJ29</accession>
<keyword evidence="1" id="KW-1133">Transmembrane helix</keyword>
<feature type="transmembrane region" description="Helical" evidence="1">
    <location>
        <begin position="114"/>
        <end position="135"/>
    </location>
</feature>
<dbReference type="PROSITE" id="PS50850">
    <property type="entry name" value="MFS"/>
    <property type="match status" value="1"/>
</dbReference>
<feature type="transmembrane region" description="Helical" evidence="1">
    <location>
        <begin position="223"/>
        <end position="244"/>
    </location>
</feature>
<organism evidence="3 4">
    <name type="scientific">Natrinema salifodinae</name>
    <dbReference type="NCBI Taxonomy" id="1202768"/>
    <lineage>
        <taxon>Archaea</taxon>
        <taxon>Methanobacteriati</taxon>
        <taxon>Methanobacteriota</taxon>
        <taxon>Stenosarchaea group</taxon>
        <taxon>Halobacteria</taxon>
        <taxon>Halobacteriales</taxon>
        <taxon>Natrialbaceae</taxon>
        <taxon>Natrinema</taxon>
    </lineage>
</organism>
<feature type="transmembrane region" description="Helical" evidence="1">
    <location>
        <begin position="343"/>
        <end position="367"/>
    </location>
</feature>
<dbReference type="Proteomes" id="UP000183275">
    <property type="component" value="Unassembled WGS sequence"/>
</dbReference>
<dbReference type="CDD" id="cd17325">
    <property type="entry name" value="MFS_MdtG_SLC18_like"/>
    <property type="match status" value="1"/>
</dbReference>
<reference evidence="4" key="1">
    <citation type="submission" date="2016-10" db="EMBL/GenBank/DDBJ databases">
        <authorList>
            <person name="Varghese N."/>
        </authorList>
    </citation>
    <scope>NUCLEOTIDE SEQUENCE [LARGE SCALE GENOMIC DNA]</scope>
    <source>
        <strain evidence="4">CGMCC 1.12284</strain>
    </source>
</reference>
<dbReference type="SUPFAM" id="SSF103473">
    <property type="entry name" value="MFS general substrate transporter"/>
    <property type="match status" value="1"/>
</dbReference>
<keyword evidence="4" id="KW-1185">Reference proteome</keyword>
<evidence type="ECO:0000259" key="2">
    <source>
        <dbReference type="PROSITE" id="PS50850"/>
    </source>
</evidence>
<dbReference type="GO" id="GO:0005886">
    <property type="term" value="C:plasma membrane"/>
    <property type="evidence" value="ECO:0007669"/>
    <property type="project" value="TreeGrafter"/>
</dbReference>
<keyword evidence="1" id="KW-0812">Transmembrane</keyword>
<dbReference type="OrthoDB" id="343229at2157"/>
<feature type="transmembrane region" description="Helical" evidence="1">
    <location>
        <begin position="173"/>
        <end position="194"/>
    </location>
</feature>
<feature type="transmembrane region" description="Helical" evidence="1">
    <location>
        <begin position="373"/>
        <end position="394"/>
    </location>
</feature>
<feature type="domain" description="Major facilitator superfamily (MFS) profile" evidence="2">
    <location>
        <begin position="218"/>
        <end position="412"/>
    </location>
</feature>
<protein>
    <submittedName>
        <fullName evidence="3">Major Facilitator Superfamily protein</fullName>
    </submittedName>
</protein>
<feature type="transmembrane region" description="Helical" evidence="1">
    <location>
        <begin position="309"/>
        <end position="331"/>
    </location>
</feature>
<dbReference type="InterPro" id="IPR020846">
    <property type="entry name" value="MFS_dom"/>
</dbReference>
<dbReference type="EMBL" id="FOIS01000004">
    <property type="protein sequence ID" value="SEW27022.1"/>
    <property type="molecule type" value="Genomic_DNA"/>
</dbReference>
<dbReference type="InterPro" id="IPR036259">
    <property type="entry name" value="MFS_trans_sf"/>
</dbReference>
<sequence length="412" mass="41785">MHSSDRDRAVLAALVFAVLFSQVLLYPGVATLVAALGADASASALAATPLDASMWFLVAEFAAYVAFVGVWGLASDATGRRAPFIVVGSLAGAVGYVALAAVPLVGSIPFEGVLLVRIFQGAMTIGAFSLTMTMLMDLRGGHGRNMGAAGIAIGLGAALGAPVGGQLTEFHPLAPLLVAGGLLVCVGGLVSRVGDRAPGADDRRTARALVENVRQRPTLSIPYAFGFVDRLTAGFFALVGTLYFQETFGLDAGATGLLLACFFAPFALLQYPMGALSDRIGRTIPIVVGSLCYGGGILVVGAAPSVPTAAAAMVGVGVLGALVSPATMALVTDLADESERGIAMAGFNLAGSLGFLSGFLVGGIVAGAHGYDLAFLVVGGLEIAIAVVTVPVFLRLSLERAERFRPGDRGDA</sequence>
<dbReference type="GO" id="GO:0022857">
    <property type="term" value="F:transmembrane transporter activity"/>
    <property type="evidence" value="ECO:0007669"/>
    <property type="project" value="InterPro"/>
</dbReference>